<organism evidence="2 3">
    <name type="scientific">Corchorus olitorius</name>
    <dbReference type="NCBI Taxonomy" id="93759"/>
    <lineage>
        <taxon>Eukaryota</taxon>
        <taxon>Viridiplantae</taxon>
        <taxon>Streptophyta</taxon>
        <taxon>Embryophyta</taxon>
        <taxon>Tracheophyta</taxon>
        <taxon>Spermatophyta</taxon>
        <taxon>Magnoliopsida</taxon>
        <taxon>eudicotyledons</taxon>
        <taxon>Gunneridae</taxon>
        <taxon>Pentapetalae</taxon>
        <taxon>rosids</taxon>
        <taxon>malvids</taxon>
        <taxon>Malvales</taxon>
        <taxon>Malvaceae</taxon>
        <taxon>Grewioideae</taxon>
        <taxon>Apeibeae</taxon>
        <taxon>Corchorus</taxon>
    </lineage>
</organism>
<evidence type="ECO:0000313" key="3">
    <source>
        <dbReference type="Proteomes" id="UP000187203"/>
    </source>
</evidence>
<proteinExistence type="predicted"/>
<evidence type="ECO:0000313" key="2">
    <source>
        <dbReference type="EMBL" id="OMO60030.1"/>
    </source>
</evidence>
<name>A0A1R3GPU4_9ROSI</name>
<dbReference type="EMBL" id="AWUE01021989">
    <property type="protein sequence ID" value="OMO60030.1"/>
    <property type="molecule type" value="Genomic_DNA"/>
</dbReference>
<evidence type="ECO:0000256" key="1">
    <source>
        <dbReference type="SAM" id="MobiDB-lite"/>
    </source>
</evidence>
<dbReference type="Proteomes" id="UP000187203">
    <property type="component" value="Unassembled WGS sequence"/>
</dbReference>
<protein>
    <submittedName>
        <fullName evidence="2">Uncharacterized protein</fullName>
    </submittedName>
</protein>
<dbReference type="AlphaFoldDB" id="A0A1R3GPU4"/>
<comment type="caution">
    <text evidence="2">The sequence shown here is derived from an EMBL/GenBank/DDBJ whole genome shotgun (WGS) entry which is preliminary data.</text>
</comment>
<keyword evidence="3" id="KW-1185">Reference proteome</keyword>
<gene>
    <name evidence="2" type="ORF">COLO4_33969</name>
</gene>
<accession>A0A1R3GPU4</accession>
<reference evidence="3" key="1">
    <citation type="submission" date="2013-09" db="EMBL/GenBank/DDBJ databases">
        <title>Corchorus olitorius genome sequencing.</title>
        <authorList>
            <person name="Alam M."/>
            <person name="Haque M.S."/>
            <person name="Islam M.S."/>
            <person name="Emdad E.M."/>
            <person name="Islam M.M."/>
            <person name="Ahmed B."/>
            <person name="Halim A."/>
            <person name="Hossen Q.M.M."/>
            <person name="Hossain M.Z."/>
            <person name="Ahmed R."/>
            <person name="Khan M.M."/>
            <person name="Islam R."/>
            <person name="Rashid M.M."/>
            <person name="Khan S.A."/>
            <person name="Rahman M.S."/>
            <person name="Alam M."/>
            <person name="Yahiya A.S."/>
            <person name="Khan M.S."/>
            <person name="Azam M.S."/>
            <person name="Haque T."/>
            <person name="Lashkar M.Z.H."/>
            <person name="Akhand A.I."/>
            <person name="Morshed G."/>
            <person name="Roy S."/>
            <person name="Uddin K.S."/>
            <person name="Rabeya T."/>
            <person name="Hossain A.S."/>
            <person name="Chowdhury A."/>
            <person name="Snigdha A.R."/>
            <person name="Mortoza M.S."/>
            <person name="Matin S.A."/>
            <person name="Hoque S.M.E."/>
            <person name="Islam M.K."/>
            <person name="Roy D.K."/>
            <person name="Haider R."/>
            <person name="Moosa M.M."/>
            <person name="Elias S.M."/>
            <person name="Hasan A.M."/>
            <person name="Jahan S."/>
            <person name="Shafiuddin M."/>
            <person name="Mahmood N."/>
            <person name="Shommy N.S."/>
        </authorList>
    </citation>
    <scope>NUCLEOTIDE SEQUENCE [LARGE SCALE GENOMIC DNA]</scope>
    <source>
        <strain evidence="3">cv. O-4</strain>
    </source>
</reference>
<sequence>MVGSALPIPSDTPSLTPQAVLDRGLWKKRNVAATQEKVFLEVEVELGTKDGIESLEFVNGCFEKRKMRGIREEEGQDSDVGAAGYGHGSAYTRTRQ</sequence>
<feature type="region of interest" description="Disordered" evidence="1">
    <location>
        <begin position="73"/>
        <end position="96"/>
    </location>
</feature>